<dbReference type="Proteomes" id="UP001154078">
    <property type="component" value="Chromosome 8"/>
</dbReference>
<dbReference type="InterPro" id="IPR036514">
    <property type="entry name" value="SGNH_hydro_sf"/>
</dbReference>
<dbReference type="Gene3D" id="3.40.50.1110">
    <property type="entry name" value="SGNH hydrolase"/>
    <property type="match status" value="1"/>
</dbReference>
<sequence>MVNILDDTDEQETQIGALLRSIICLYGNDGLPLCDANSEFMVYVGKTIPYQKFGYKSLRDFVQTLPDIYIVKDGQNNDVLIEQSLKSAHIKDLILKQKKSYPKRRYNYSWESNRSSPKRPRMVERNIVPEGSFYHTSINTLSMNSSDRFIQFEQLESILPVFYKHQALGDEFFLDIADTKYGYYVPEKSREIGLCCEQTISELTEKVKFADYIAPRVIVMIGFVDLLRGSSVSQMISDLRQLVKELKKKNCRVTLVTLIPSPKLPFCQRLQRRMDIFNNAILDYTSDNDLQCNVIDMNLIFLKEAQAFNRDFDRFQKVAKKDPYKVFSDYGRKTFMAALRKCLREQIEAGH</sequence>
<organism evidence="2 3">
    <name type="scientific">Brassicogethes aeneus</name>
    <name type="common">Rape pollen beetle</name>
    <name type="synonym">Meligethes aeneus</name>
    <dbReference type="NCBI Taxonomy" id="1431903"/>
    <lineage>
        <taxon>Eukaryota</taxon>
        <taxon>Metazoa</taxon>
        <taxon>Ecdysozoa</taxon>
        <taxon>Arthropoda</taxon>
        <taxon>Hexapoda</taxon>
        <taxon>Insecta</taxon>
        <taxon>Pterygota</taxon>
        <taxon>Neoptera</taxon>
        <taxon>Endopterygota</taxon>
        <taxon>Coleoptera</taxon>
        <taxon>Polyphaga</taxon>
        <taxon>Cucujiformia</taxon>
        <taxon>Nitidulidae</taxon>
        <taxon>Meligethinae</taxon>
        <taxon>Brassicogethes</taxon>
    </lineage>
</organism>
<dbReference type="AlphaFoldDB" id="A0A9P0BGG2"/>
<dbReference type="EMBL" id="OV121139">
    <property type="protein sequence ID" value="CAH0562642.1"/>
    <property type="molecule type" value="Genomic_DNA"/>
</dbReference>
<dbReference type="SUPFAM" id="SSF52266">
    <property type="entry name" value="SGNH hydrolase"/>
    <property type="match status" value="1"/>
</dbReference>
<accession>A0A9P0BGG2</accession>
<dbReference type="OrthoDB" id="10034606at2759"/>
<feature type="domain" description="HTH OST-type" evidence="1">
    <location>
        <begin position="11"/>
        <end position="85"/>
    </location>
</feature>
<gene>
    <name evidence="2" type="ORF">MELIAE_LOCUS11693</name>
</gene>
<dbReference type="Pfam" id="PF17182">
    <property type="entry name" value="OSK"/>
    <property type="match status" value="1"/>
</dbReference>
<dbReference type="InterPro" id="IPR041966">
    <property type="entry name" value="LOTUS-like"/>
</dbReference>
<reference evidence="2" key="1">
    <citation type="submission" date="2021-12" db="EMBL/GenBank/DDBJ databases">
        <authorList>
            <person name="King R."/>
        </authorList>
    </citation>
    <scope>NUCLEOTIDE SEQUENCE</scope>
</reference>
<proteinExistence type="predicted"/>
<name>A0A9P0BGG2_BRAAE</name>
<protein>
    <recommendedName>
        <fullName evidence="1">HTH OST-type domain-containing protein</fullName>
    </recommendedName>
</protein>
<dbReference type="PROSITE" id="PS51644">
    <property type="entry name" value="HTH_OST"/>
    <property type="match status" value="1"/>
</dbReference>
<dbReference type="Pfam" id="PF12872">
    <property type="entry name" value="OST-HTH"/>
    <property type="match status" value="1"/>
</dbReference>
<evidence type="ECO:0000259" key="1">
    <source>
        <dbReference type="PROSITE" id="PS51644"/>
    </source>
</evidence>
<evidence type="ECO:0000313" key="3">
    <source>
        <dbReference type="Proteomes" id="UP001154078"/>
    </source>
</evidence>
<evidence type="ECO:0000313" key="2">
    <source>
        <dbReference type="EMBL" id="CAH0562642.1"/>
    </source>
</evidence>
<dbReference type="Gene3D" id="3.30.420.610">
    <property type="entry name" value="LOTUS domain-like"/>
    <property type="match status" value="1"/>
</dbReference>
<keyword evidence="3" id="KW-1185">Reference proteome</keyword>
<dbReference type="InterPro" id="IPR033447">
    <property type="entry name" value="OSK"/>
</dbReference>
<dbReference type="InterPro" id="IPR025605">
    <property type="entry name" value="OST-HTH/LOTUS_dom"/>
</dbReference>